<evidence type="ECO:0000313" key="1">
    <source>
        <dbReference type="EMBL" id="PIU33716.1"/>
    </source>
</evidence>
<sequence>MTETGSIIKKYLFYLFRDAKLSTGIHLDGGAALYFFYEINRIFSNDLDFTAERKSQLSNFINNSLIPLQKVNHGNAKWNLKKIIDTNKIIICINGSQIFHIDIYYVPPKYCHYQIDNLTLNNESADISLHSLNDIFVEKLLCTITRTETRDLIDLSEIIFRKNLNSEKVIQMYQLKSGFKNLNIRNLKKYLFSISSIESRFYLKFPSMRRDIENQFKVMRKFIEQSIMFKFR</sequence>
<dbReference type="Proteomes" id="UP000229502">
    <property type="component" value="Unassembled WGS sequence"/>
</dbReference>
<dbReference type="Pfam" id="PF08843">
    <property type="entry name" value="AbiEii"/>
    <property type="match status" value="1"/>
</dbReference>
<comment type="caution">
    <text evidence="1">The sequence shown here is derived from an EMBL/GenBank/DDBJ whole genome shotgun (WGS) entry which is preliminary data.</text>
</comment>
<dbReference type="EMBL" id="PEWZ01000131">
    <property type="protein sequence ID" value="PIU33716.1"/>
    <property type="molecule type" value="Genomic_DNA"/>
</dbReference>
<dbReference type="InterPro" id="IPR014942">
    <property type="entry name" value="AbiEii"/>
</dbReference>
<organism evidence="1 2">
    <name type="scientific">Candidatus Shapirobacteria bacterium CG07_land_8_20_14_0_80_39_18</name>
    <dbReference type="NCBI Taxonomy" id="1974882"/>
    <lineage>
        <taxon>Bacteria</taxon>
        <taxon>Candidatus Shapironibacteriota</taxon>
    </lineage>
</organism>
<evidence type="ECO:0008006" key="3">
    <source>
        <dbReference type="Google" id="ProtNLM"/>
    </source>
</evidence>
<protein>
    <recommendedName>
        <fullName evidence="3">Nucleotidyl transferase AbiEii/AbiGii toxin family protein</fullName>
    </recommendedName>
</protein>
<accession>A0A2M6YQV2</accession>
<evidence type="ECO:0000313" key="2">
    <source>
        <dbReference type="Proteomes" id="UP000229502"/>
    </source>
</evidence>
<dbReference type="AlphaFoldDB" id="A0A2M6YQV2"/>
<dbReference type="Gene3D" id="3.10.450.620">
    <property type="entry name" value="JHP933, nucleotidyltransferase-like core domain"/>
    <property type="match status" value="1"/>
</dbReference>
<proteinExistence type="predicted"/>
<name>A0A2M6YQV2_9BACT</name>
<gene>
    <name evidence="1" type="ORF">COT03_02730</name>
</gene>
<reference evidence="2" key="1">
    <citation type="submission" date="2017-09" db="EMBL/GenBank/DDBJ databases">
        <title>Depth-based differentiation of microbial function through sediment-hosted aquifers and enrichment of novel symbionts in the deep terrestrial subsurface.</title>
        <authorList>
            <person name="Probst A.J."/>
            <person name="Ladd B."/>
            <person name="Jarett J.K."/>
            <person name="Geller-Mcgrath D.E."/>
            <person name="Sieber C.M.K."/>
            <person name="Emerson J.B."/>
            <person name="Anantharaman K."/>
            <person name="Thomas B.C."/>
            <person name="Malmstrom R."/>
            <person name="Stieglmeier M."/>
            <person name="Klingl A."/>
            <person name="Woyke T."/>
            <person name="Ryan C.M."/>
            <person name="Banfield J.F."/>
        </authorList>
    </citation>
    <scope>NUCLEOTIDE SEQUENCE [LARGE SCALE GENOMIC DNA]</scope>
</reference>